<keyword evidence="3" id="KW-0902">Two-component regulatory system</keyword>
<dbReference type="PROSITE" id="PS51755">
    <property type="entry name" value="OMPR_PHOB"/>
    <property type="match status" value="1"/>
</dbReference>
<dbReference type="PANTHER" id="PTHR48111">
    <property type="entry name" value="REGULATOR OF RPOS"/>
    <property type="match status" value="1"/>
</dbReference>
<feature type="modified residue" description="4-aspartylphosphate" evidence="6">
    <location>
        <position position="51"/>
    </location>
</feature>
<dbReference type="GO" id="GO:0005829">
    <property type="term" value="C:cytosol"/>
    <property type="evidence" value="ECO:0007669"/>
    <property type="project" value="TreeGrafter"/>
</dbReference>
<organism evidence="10 11">
    <name type="scientific">Nonlabens ponticola</name>
    <dbReference type="NCBI Taxonomy" id="2496866"/>
    <lineage>
        <taxon>Bacteria</taxon>
        <taxon>Pseudomonadati</taxon>
        <taxon>Bacteroidota</taxon>
        <taxon>Flavobacteriia</taxon>
        <taxon>Flavobacteriales</taxon>
        <taxon>Flavobacteriaceae</taxon>
        <taxon>Nonlabens</taxon>
    </lineage>
</organism>
<accession>A0A3S9MVX9</accession>
<protein>
    <recommendedName>
        <fullName evidence="1">Phosphate regulon transcriptional regulatory protein PhoB</fullName>
    </recommendedName>
</protein>
<dbReference type="EMBL" id="CP034549">
    <property type="protein sequence ID" value="AZQ43340.1"/>
    <property type="molecule type" value="Genomic_DNA"/>
</dbReference>
<feature type="DNA-binding region" description="OmpR/PhoB-type" evidence="7">
    <location>
        <begin position="130"/>
        <end position="229"/>
    </location>
</feature>
<dbReference type="InterPro" id="IPR016032">
    <property type="entry name" value="Sig_transdc_resp-reg_C-effctor"/>
</dbReference>
<evidence type="ECO:0000313" key="11">
    <source>
        <dbReference type="Proteomes" id="UP000279600"/>
    </source>
</evidence>
<evidence type="ECO:0000256" key="5">
    <source>
        <dbReference type="ARBA" id="ARBA00024735"/>
    </source>
</evidence>
<dbReference type="Pfam" id="PF00486">
    <property type="entry name" value="Trans_reg_C"/>
    <property type="match status" value="1"/>
</dbReference>
<dbReference type="InterPro" id="IPR001789">
    <property type="entry name" value="Sig_transdc_resp-reg_receiver"/>
</dbReference>
<evidence type="ECO:0000256" key="4">
    <source>
        <dbReference type="ARBA" id="ARBA00023125"/>
    </source>
</evidence>
<dbReference type="GO" id="GO:0000976">
    <property type="term" value="F:transcription cis-regulatory region binding"/>
    <property type="evidence" value="ECO:0007669"/>
    <property type="project" value="TreeGrafter"/>
</dbReference>
<evidence type="ECO:0000313" key="10">
    <source>
        <dbReference type="EMBL" id="AZQ43340.1"/>
    </source>
</evidence>
<dbReference type="CDD" id="cd00383">
    <property type="entry name" value="trans_reg_C"/>
    <property type="match status" value="1"/>
</dbReference>
<keyword evidence="11" id="KW-1185">Reference proteome</keyword>
<dbReference type="KEGG" id="noj:EJ995_03465"/>
<evidence type="ECO:0000259" key="8">
    <source>
        <dbReference type="PROSITE" id="PS50110"/>
    </source>
</evidence>
<dbReference type="InterPro" id="IPR011006">
    <property type="entry name" value="CheY-like_superfamily"/>
</dbReference>
<dbReference type="SUPFAM" id="SSF46894">
    <property type="entry name" value="C-terminal effector domain of the bipartite response regulators"/>
    <property type="match status" value="1"/>
</dbReference>
<comment type="function">
    <text evidence="5">This protein is a positive regulator for the phosphate regulon. Transcription of this operon is positively regulated by PhoB and PhoR when phosphate is limited.</text>
</comment>
<dbReference type="RefSeq" id="WP_126445651.1">
    <property type="nucleotide sequence ID" value="NZ_CP034549.1"/>
</dbReference>
<dbReference type="GO" id="GO:0006355">
    <property type="term" value="P:regulation of DNA-templated transcription"/>
    <property type="evidence" value="ECO:0007669"/>
    <property type="project" value="InterPro"/>
</dbReference>
<proteinExistence type="predicted"/>
<gene>
    <name evidence="10" type="ORF">EJ995_03465</name>
</gene>
<dbReference type="SMART" id="SM00862">
    <property type="entry name" value="Trans_reg_C"/>
    <property type="match status" value="1"/>
</dbReference>
<evidence type="ECO:0000256" key="6">
    <source>
        <dbReference type="PROSITE-ProRule" id="PRU00169"/>
    </source>
</evidence>
<dbReference type="AlphaFoldDB" id="A0A3S9MVX9"/>
<dbReference type="InterPro" id="IPR036388">
    <property type="entry name" value="WH-like_DNA-bd_sf"/>
</dbReference>
<feature type="domain" description="Response regulatory" evidence="8">
    <location>
        <begin position="2"/>
        <end position="115"/>
    </location>
</feature>
<dbReference type="PANTHER" id="PTHR48111:SF40">
    <property type="entry name" value="PHOSPHATE REGULON TRANSCRIPTIONAL REGULATORY PROTEIN PHOB"/>
    <property type="match status" value="1"/>
</dbReference>
<dbReference type="InterPro" id="IPR001867">
    <property type="entry name" value="OmpR/PhoB-type_DNA-bd"/>
</dbReference>
<sequence length="231" mass="26531">MKTLIIEDDKELSDLLALHVDDLDTEIIQRYDGQSGLEAALENDVDLILLDITMPKLDGIEVCKRIRKEKNTPIIMVTSRSEEIDKVLGLEIGADDYITKPFSIRELKARIKAVLRRTESVKSTEQKDSQDVLQFTDLGIDIPMRKVMVRGERIELSPKEFELLVVLASNQGRSFSRGELLNMIWGYNFSGYEHTVNSHINRLRIKVEKDMSAPEYILTTWGIGYRFNEEI</sequence>
<dbReference type="Gene3D" id="1.10.10.10">
    <property type="entry name" value="Winged helix-like DNA-binding domain superfamily/Winged helix DNA-binding domain"/>
    <property type="match status" value="1"/>
</dbReference>
<evidence type="ECO:0000256" key="2">
    <source>
        <dbReference type="ARBA" id="ARBA00022553"/>
    </source>
</evidence>
<evidence type="ECO:0000256" key="3">
    <source>
        <dbReference type="ARBA" id="ARBA00023012"/>
    </source>
</evidence>
<dbReference type="InterPro" id="IPR039420">
    <property type="entry name" value="WalR-like"/>
</dbReference>
<dbReference type="Pfam" id="PF00072">
    <property type="entry name" value="Response_reg"/>
    <property type="match status" value="1"/>
</dbReference>
<dbReference type="SMART" id="SM00448">
    <property type="entry name" value="REC"/>
    <property type="match status" value="1"/>
</dbReference>
<dbReference type="Gene3D" id="3.40.50.2300">
    <property type="match status" value="1"/>
</dbReference>
<dbReference type="GO" id="GO:0032993">
    <property type="term" value="C:protein-DNA complex"/>
    <property type="evidence" value="ECO:0007669"/>
    <property type="project" value="TreeGrafter"/>
</dbReference>
<feature type="domain" description="OmpR/PhoB-type" evidence="9">
    <location>
        <begin position="130"/>
        <end position="229"/>
    </location>
</feature>
<dbReference type="FunFam" id="1.10.10.10:FF:000018">
    <property type="entry name" value="DNA-binding response regulator ResD"/>
    <property type="match status" value="1"/>
</dbReference>
<dbReference type="GO" id="GO:0000156">
    <property type="term" value="F:phosphorelay response regulator activity"/>
    <property type="evidence" value="ECO:0007669"/>
    <property type="project" value="TreeGrafter"/>
</dbReference>
<name>A0A3S9MVX9_9FLAO</name>
<dbReference type="Proteomes" id="UP000279600">
    <property type="component" value="Chromosome"/>
</dbReference>
<keyword evidence="2 6" id="KW-0597">Phosphoprotein</keyword>
<dbReference type="OrthoDB" id="9790442at2"/>
<dbReference type="Gene3D" id="6.10.250.690">
    <property type="match status" value="1"/>
</dbReference>
<reference evidence="10 11" key="1">
    <citation type="submission" date="2018-12" db="EMBL/GenBank/DDBJ databases">
        <title>Complete genome of Nonlabens sp. MJ115.</title>
        <authorList>
            <person name="Choi H.S."/>
            <person name="Jung J."/>
        </authorList>
    </citation>
    <scope>NUCLEOTIDE SEQUENCE [LARGE SCALE GENOMIC DNA]</scope>
    <source>
        <strain evidence="10 11">MJ115</strain>
    </source>
</reference>
<evidence type="ECO:0000259" key="9">
    <source>
        <dbReference type="PROSITE" id="PS51755"/>
    </source>
</evidence>
<keyword evidence="4 7" id="KW-0238">DNA-binding</keyword>
<dbReference type="SUPFAM" id="SSF52172">
    <property type="entry name" value="CheY-like"/>
    <property type="match status" value="1"/>
</dbReference>
<evidence type="ECO:0000256" key="7">
    <source>
        <dbReference type="PROSITE-ProRule" id="PRU01091"/>
    </source>
</evidence>
<dbReference type="PROSITE" id="PS50110">
    <property type="entry name" value="RESPONSE_REGULATORY"/>
    <property type="match status" value="1"/>
</dbReference>
<evidence type="ECO:0000256" key="1">
    <source>
        <dbReference type="ARBA" id="ARBA00013332"/>
    </source>
</evidence>